<gene>
    <name evidence="2" type="ORF">CA2015_1506</name>
</gene>
<sequence length="168" mass="19954">MTDITFRQIGVKDLPLVLSLLREAAEKIHRMQIDHWQYWKNPPQEKVLWIEEGIKNGEFFFVDDHANNNIGMVRMLREDLLYWGKQKDKAIYVHSLIVKEAYNGKGIGQRILEEIAHKAKNKDCQYLRLDSDSKNPKLCKYYENLGFIKVEVIDLPLSRYNLYERKVQ</sequence>
<dbReference type="InterPro" id="IPR000182">
    <property type="entry name" value="GNAT_dom"/>
</dbReference>
<dbReference type="PROSITE" id="PS51186">
    <property type="entry name" value="GNAT"/>
    <property type="match status" value="1"/>
</dbReference>
<reference evidence="2 3" key="1">
    <citation type="submission" date="2015-07" db="EMBL/GenBank/DDBJ databases">
        <authorList>
            <person name="Kim K.M."/>
        </authorList>
    </citation>
    <scope>NUCLEOTIDE SEQUENCE [LARGE SCALE GENOMIC DNA]</scope>
    <source>
        <strain evidence="2 3">KCTC 12363</strain>
    </source>
</reference>
<dbReference type="AlphaFoldDB" id="A0A0H4PDN7"/>
<evidence type="ECO:0000259" key="1">
    <source>
        <dbReference type="PROSITE" id="PS51186"/>
    </source>
</evidence>
<organism evidence="2 3">
    <name type="scientific">Cyclobacterium amurskyense</name>
    <dbReference type="NCBI Taxonomy" id="320787"/>
    <lineage>
        <taxon>Bacteria</taxon>
        <taxon>Pseudomonadati</taxon>
        <taxon>Bacteroidota</taxon>
        <taxon>Cytophagia</taxon>
        <taxon>Cytophagales</taxon>
        <taxon>Cyclobacteriaceae</taxon>
        <taxon>Cyclobacterium</taxon>
    </lineage>
</organism>
<dbReference type="EMBL" id="CP012040">
    <property type="protein sequence ID" value="AKP50943.1"/>
    <property type="molecule type" value="Genomic_DNA"/>
</dbReference>
<dbReference type="OrthoDB" id="9800604at2"/>
<dbReference type="KEGG" id="camu:CA2015_1506"/>
<dbReference type="InterPro" id="IPR050276">
    <property type="entry name" value="MshD_Acetyltransferase"/>
</dbReference>
<evidence type="ECO:0000313" key="3">
    <source>
        <dbReference type="Proteomes" id="UP000036520"/>
    </source>
</evidence>
<keyword evidence="3" id="KW-1185">Reference proteome</keyword>
<dbReference type="GO" id="GO:0016747">
    <property type="term" value="F:acyltransferase activity, transferring groups other than amino-acyl groups"/>
    <property type="evidence" value="ECO:0007669"/>
    <property type="project" value="InterPro"/>
</dbReference>
<dbReference type="PANTHER" id="PTHR43617:SF34">
    <property type="entry name" value="PUTATIVE-RELATED"/>
    <property type="match status" value="1"/>
</dbReference>
<dbReference type="SUPFAM" id="SSF55729">
    <property type="entry name" value="Acyl-CoA N-acyltransferases (Nat)"/>
    <property type="match status" value="1"/>
</dbReference>
<keyword evidence="2" id="KW-0808">Transferase</keyword>
<dbReference type="Proteomes" id="UP000036520">
    <property type="component" value="Chromosome"/>
</dbReference>
<dbReference type="Pfam" id="PF00583">
    <property type="entry name" value="Acetyltransf_1"/>
    <property type="match status" value="1"/>
</dbReference>
<dbReference type="STRING" id="320787.CA2015_1506"/>
<dbReference type="CDD" id="cd04301">
    <property type="entry name" value="NAT_SF"/>
    <property type="match status" value="1"/>
</dbReference>
<evidence type="ECO:0000313" key="2">
    <source>
        <dbReference type="EMBL" id="AKP50943.1"/>
    </source>
</evidence>
<dbReference type="RefSeq" id="WP_048641339.1">
    <property type="nucleotide sequence ID" value="NZ_CAXBGM010000029.1"/>
</dbReference>
<protein>
    <submittedName>
        <fullName evidence="2">GCN5-related N-acetyltransferase</fullName>
    </submittedName>
</protein>
<feature type="domain" description="N-acetyltransferase" evidence="1">
    <location>
        <begin position="4"/>
        <end position="168"/>
    </location>
</feature>
<name>A0A0H4PDN7_9BACT</name>
<accession>A0A0H4PDN7</accession>
<dbReference type="Gene3D" id="3.40.630.30">
    <property type="match status" value="1"/>
</dbReference>
<dbReference type="InterPro" id="IPR016181">
    <property type="entry name" value="Acyl_CoA_acyltransferase"/>
</dbReference>
<proteinExistence type="predicted"/>
<dbReference type="PANTHER" id="PTHR43617">
    <property type="entry name" value="L-AMINO ACID N-ACETYLTRANSFERASE"/>
    <property type="match status" value="1"/>
</dbReference>